<keyword evidence="1" id="KW-0472">Membrane</keyword>
<evidence type="ECO:0000313" key="2">
    <source>
        <dbReference type="EMBL" id="CAA9220839.1"/>
    </source>
</evidence>
<feature type="transmembrane region" description="Helical" evidence="1">
    <location>
        <begin position="46"/>
        <end position="68"/>
    </location>
</feature>
<evidence type="ECO:0000256" key="1">
    <source>
        <dbReference type="SAM" id="Phobius"/>
    </source>
</evidence>
<keyword evidence="1" id="KW-1133">Transmembrane helix</keyword>
<sequence>MGVGHQDLDPAPKGWPEKLADAGAPLCIPIVLSVSAFSPLRESAGLWSALAIVIVGSLATIVLAEVLLRPARRKRTALDAERGLFECAHREKGSVRTGKWAPGYAKAEPGALLFQAKTGTNGPVAGPVKVYLEPRLVGRTAEASWWVFPGGNAVTLGTNRGGVELLASPASLDLLTERTLNG</sequence>
<dbReference type="AlphaFoldDB" id="A0A6J4HDW6"/>
<gene>
    <name evidence="2" type="ORF">AVDCRST_MAG83-592</name>
</gene>
<keyword evidence="1" id="KW-0812">Transmembrane</keyword>
<organism evidence="2">
    <name type="scientific">uncultured Arthrobacter sp</name>
    <dbReference type="NCBI Taxonomy" id="114050"/>
    <lineage>
        <taxon>Bacteria</taxon>
        <taxon>Bacillati</taxon>
        <taxon>Actinomycetota</taxon>
        <taxon>Actinomycetes</taxon>
        <taxon>Micrococcales</taxon>
        <taxon>Micrococcaceae</taxon>
        <taxon>Arthrobacter</taxon>
        <taxon>environmental samples</taxon>
    </lineage>
</organism>
<dbReference type="EMBL" id="CADCTE010000039">
    <property type="protein sequence ID" value="CAA9220839.1"/>
    <property type="molecule type" value="Genomic_DNA"/>
</dbReference>
<protein>
    <submittedName>
        <fullName evidence="2">Uncharacterized protein</fullName>
    </submittedName>
</protein>
<accession>A0A6J4HDW6</accession>
<name>A0A6J4HDW6_9MICC</name>
<reference evidence="2" key="1">
    <citation type="submission" date="2020-02" db="EMBL/GenBank/DDBJ databases">
        <authorList>
            <person name="Meier V. D."/>
        </authorList>
    </citation>
    <scope>NUCLEOTIDE SEQUENCE</scope>
    <source>
        <strain evidence="2">AVDCRST_MAG83</strain>
    </source>
</reference>
<proteinExistence type="predicted"/>